<dbReference type="Pfam" id="PF11455">
    <property type="entry name" value="MazE-like"/>
    <property type="match status" value="1"/>
</dbReference>
<organism evidence="1">
    <name type="scientific">freshwater metagenome</name>
    <dbReference type="NCBI Taxonomy" id="449393"/>
    <lineage>
        <taxon>unclassified sequences</taxon>
        <taxon>metagenomes</taxon>
        <taxon>ecological metagenomes</taxon>
    </lineage>
</organism>
<proteinExistence type="predicted"/>
<dbReference type="AlphaFoldDB" id="A0A6J6D7Z3"/>
<reference evidence="1" key="1">
    <citation type="submission" date="2020-05" db="EMBL/GenBank/DDBJ databases">
        <authorList>
            <person name="Chiriac C."/>
            <person name="Salcher M."/>
            <person name="Ghai R."/>
            <person name="Kavagutti S V."/>
        </authorList>
    </citation>
    <scope>NUCLEOTIDE SEQUENCE</scope>
</reference>
<dbReference type="EMBL" id="CAEZTD010000039">
    <property type="protein sequence ID" value="CAB4559952.1"/>
    <property type="molecule type" value="Genomic_DNA"/>
</dbReference>
<dbReference type="InterPro" id="IPR021558">
    <property type="entry name" value="MazE-like"/>
</dbReference>
<accession>A0A6J6D7Z3</accession>
<sequence>MSVSSAKIAGMSKRMKIAQEKKEMEAAGYRLIQVWVPDYSNPNYKGPRPADDVYVVGEAKGDLQAWIDGHIDETLADMSDDDWSFLGLDLTEQSSAKTPESS</sequence>
<protein>
    <submittedName>
        <fullName evidence="1">Unannotated protein</fullName>
    </submittedName>
</protein>
<gene>
    <name evidence="1" type="ORF">UFOPK1591_00666</name>
</gene>
<name>A0A6J6D7Z3_9ZZZZ</name>
<evidence type="ECO:0000313" key="1">
    <source>
        <dbReference type="EMBL" id="CAB4559952.1"/>
    </source>
</evidence>